<accession>A0A2T7NFR6</accession>
<comment type="subcellular location">
    <subcellularLocation>
        <location evidence="1">Cell membrane</location>
        <topology evidence="1">Multi-pass membrane protein</topology>
    </subcellularLocation>
</comment>
<protein>
    <recommendedName>
        <fullName evidence="2">chitin synthase</fullName>
        <ecNumber evidence="2">2.4.1.16</ecNumber>
    </recommendedName>
</protein>
<feature type="transmembrane region" description="Helical" evidence="13">
    <location>
        <begin position="178"/>
        <end position="201"/>
    </location>
</feature>
<comment type="caution">
    <text evidence="14">The sequence shown here is derived from an EMBL/GenBank/DDBJ whole genome shotgun (WGS) entry which is preliminary data.</text>
</comment>
<keyword evidence="6 13" id="KW-0812">Transmembrane</keyword>
<keyword evidence="4" id="KW-0328">Glycosyltransferase</keyword>
<dbReference type="OrthoDB" id="370884at2759"/>
<evidence type="ECO:0000313" key="14">
    <source>
        <dbReference type="EMBL" id="PVD20011.1"/>
    </source>
</evidence>
<evidence type="ECO:0000256" key="8">
    <source>
        <dbReference type="ARBA" id="ARBA00023054"/>
    </source>
</evidence>
<comment type="similarity">
    <text evidence="11">Belongs to the chitin synthase family. Class IV subfamily.</text>
</comment>
<organism evidence="14 15">
    <name type="scientific">Pomacea canaliculata</name>
    <name type="common">Golden apple snail</name>
    <dbReference type="NCBI Taxonomy" id="400727"/>
    <lineage>
        <taxon>Eukaryota</taxon>
        <taxon>Metazoa</taxon>
        <taxon>Spiralia</taxon>
        <taxon>Lophotrochozoa</taxon>
        <taxon>Mollusca</taxon>
        <taxon>Gastropoda</taxon>
        <taxon>Caenogastropoda</taxon>
        <taxon>Architaenioglossa</taxon>
        <taxon>Ampullarioidea</taxon>
        <taxon>Ampullariidae</taxon>
        <taxon>Pomacea</taxon>
    </lineage>
</organism>
<feature type="transmembrane region" description="Helical" evidence="13">
    <location>
        <begin position="213"/>
        <end position="231"/>
    </location>
</feature>
<dbReference type="GO" id="GO:0005886">
    <property type="term" value="C:plasma membrane"/>
    <property type="evidence" value="ECO:0007669"/>
    <property type="project" value="UniProtKB-SubCell"/>
</dbReference>
<keyword evidence="15" id="KW-1185">Reference proteome</keyword>
<dbReference type="Gene3D" id="3.90.550.10">
    <property type="entry name" value="Spore Coat Polysaccharide Biosynthesis Protein SpsA, Chain A"/>
    <property type="match status" value="1"/>
</dbReference>
<gene>
    <name evidence="14" type="ORF">C0Q70_20505</name>
</gene>
<evidence type="ECO:0000256" key="5">
    <source>
        <dbReference type="ARBA" id="ARBA00022679"/>
    </source>
</evidence>
<comment type="catalytic activity">
    <reaction evidence="12">
        <text>[(1-&gt;4)-N-acetyl-beta-D-glucosaminyl](n) + UDP-N-acetyl-alpha-D-glucosamine = [(1-&gt;4)-N-acetyl-beta-D-glucosaminyl](n+1) + UDP + H(+)</text>
        <dbReference type="Rhea" id="RHEA:16637"/>
        <dbReference type="Rhea" id="RHEA-COMP:9593"/>
        <dbReference type="Rhea" id="RHEA-COMP:9595"/>
        <dbReference type="ChEBI" id="CHEBI:15378"/>
        <dbReference type="ChEBI" id="CHEBI:17029"/>
        <dbReference type="ChEBI" id="CHEBI:57705"/>
        <dbReference type="ChEBI" id="CHEBI:58223"/>
        <dbReference type="EC" id="2.4.1.16"/>
    </reaction>
</comment>
<dbReference type="PANTHER" id="PTHR22914:SF42">
    <property type="entry name" value="CHITIN SYNTHASE"/>
    <property type="match status" value="1"/>
</dbReference>
<evidence type="ECO:0000256" key="11">
    <source>
        <dbReference type="ARBA" id="ARBA00046329"/>
    </source>
</evidence>
<dbReference type="InterPro" id="IPR004835">
    <property type="entry name" value="Chitin_synth"/>
</dbReference>
<dbReference type="Pfam" id="PF03142">
    <property type="entry name" value="Chitin_synth_2"/>
    <property type="match status" value="1"/>
</dbReference>
<evidence type="ECO:0000313" key="15">
    <source>
        <dbReference type="Proteomes" id="UP000245119"/>
    </source>
</evidence>
<evidence type="ECO:0000256" key="6">
    <source>
        <dbReference type="ARBA" id="ARBA00022692"/>
    </source>
</evidence>
<keyword evidence="5" id="KW-0808">Transferase</keyword>
<feature type="transmembrane region" description="Helical" evidence="13">
    <location>
        <begin position="243"/>
        <end position="263"/>
    </location>
</feature>
<keyword evidence="9 13" id="KW-0472">Membrane</keyword>
<keyword evidence="3" id="KW-1003">Cell membrane</keyword>
<dbReference type="AlphaFoldDB" id="A0A2T7NFR6"/>
<evidence type="ECO:0000256" key="3">
    <source>
        <dbReference type="ARBA" id="ARBA00022475"/>
    </source>
</evidence>
<dbReference type="FunFam" id="3.90.550.10:FF:000139">
    <property type="entry name" value="Chitin synthase 8"/>
    <property type="match status" value="1"/>
</dbReference>
<evidence type="ECO:0000256" key="1">
    <source>
        <dbReference type="ARBA" id="ARBA00004651"/>
    </source>
</evidence>
<evidence type="ECO:0000256" key="4">
    <source>
        <dbReference type="ARBA" id="ARBA00022676"/>
    </source>
</evidence>
<sequence>MTLDGDVDFWPDSVRLLLDRMKKNKKVAAVCGRIHPIGDGPMIWYQQFEYAVGHWLQKATEHVFGCVLCCPGCFSLFRGSALMDDNVMKMYTTEPTEAIHYIQYEQGEDRWLCTLLLQQGYKIEYCAGADALTFAPETFHDFYIQRRRWSPSTLANIIDLIGSWRITVKMNDNMSVPFMMYQFVLLASSIIAPGTVVYMIAGSYSAVLGIDLWKSYLLSVVPVFLYVLLCLKAKTETQINVAAILSSVYAIVMLLVTVGTIINLATSSIYSPTVLFLVCVAVIFVVAGLLHPNEIFCLTNGILTTSLSHLLLSSSLSSSCATSM</sequence>
<evidence type="ECO:0000256" key="9">
    <source>
        <dbReference type="ARBA" id="ARBA00023136"/>
    </source>
</evidence>
<keyword evidence="8" id="KW-0175">Coiled coil</keyword>
<evidence type="ECO:0000256" key="12">
    <source>
        <dbReference type="ARBA" id="ARBA00048014"/>
    </source>
</evidence>
<dbReference type="EC" id="2.4.1.16" evidence="2"/>
<name>A0A2T7NFR6_POMCA</name>
<dbReference type="InterPro" id="IPR029044">
    <property type="entry name" value="Nucleotide-diphossugar_trans"/>
</dbReference>
<proteinExistence type="inferred from homology"/>
<evidence type="ECO:0000256" key="2">
    <source>
        <dbReference type="ARBA" id="ARBA00012543"/>
    </source>
</evidence>
<evidence type="ECO:0000256" key="7">
    <source>
        <dbReference type="ARBA" id="ARBA00022989"/>
    </source>
</evidence>
<keyword evidence="7 13" id="KW-1133">Transmembrane helix</keyword>
<dbReference type="GO" id="GO:0004100">
    <property type="term" value="F:chitin synthase activity"/>
    <property type="evidence" value="ECO:0007669"/>
    <property type="project" value="UniProtKB-EC"/>
</dbReference>
<feature type="transmembrane region" description="Helical" evidence="13">
    <location>
        <begin position="269"/>
        <end position="290"/>
    </location>
</feature>
<evidence type="ECO:0000256" key="13">
    <source>
        <dbReference type="SAM" id="Phobius"/>
    </source>
</evidence>
<evidence type="ECO:0000256" key="10">
    <source>
        <dbReference type="ARBA" id="ARBA00023180"/>
    </source>
</evidence>
<dbReference type="SUPFAM" id="SSF53448">
    <property type="entry name" value="Nucleotide-diphospho-sugar transferases"/>
    <property type="match status" value="1"/>
</dbReference>
<reference evidence="14 15" key="1">
    <citation type="submission" date="2018-04" db="EMBL/GenBank/DDBJ databases">
        <title>The genome of golden apple snail Pomacea canaliculata provides insight into stress tolerance and invasive adaptation.</title>
        <authorList>
            <person name="Liu C."/>
            <person name="Liu B."/>
            <person name="Ren Y."/>
            <person name="Zhang Y."/>
            <person name="Wang H."/>
            <person name="Li S."/>
            <person name="Jiang F."/>
            <person name="Yin L."/>
            <person name="Zhang G."/>
            <person name="Qian W."/>
            <person name="Fan W."/>
        </authorList>
    </citation>
    <scope>NUCLEOTIDE SEQUENCE [LARGE SCALE GENOMIC DNA]</scope>
    <source>
        <strain evidence="14">SZHN2017</strain>
        <tissue evidence="14">Muscle</tissue>
    </source>
</reference>
<dbReference type="Proteomes" id="UP000245119">
    <property type="component" value="Linkage Group LG13"/>
</dbReference>
<dbReference type="PANTHER" id="PTHR22914">
    <property type="entry name" value="CHITIN SYNTHASE"/>
    <property type="match status" value="1"/>
</dbReference>
<dbReference type="EMBL" id="PZQS01000013">
    <property type="protein sequence ID" value="PVD20011.1"/>
    <property type="molecule type" value="Genomic_DNA"/>
</dbReference>
<dbReference type="STRING" id="400727.A0A2T7NFR6"/>
<dbReference type="GO" id="GO:0006031">
    <property type="term" value="P:chitin biosynthetic process"/>
    <property type="evidence" value="ECO:0007669"/>
    <property type="project" value="TreeGrafter"/>
</dbReference>
<keyword evidence="10" id="KW-0325">Glycoprotein</keyword>